<evidence type="ECO:0000313" key="1">
    <source>
        <dbReference type="EMBL" id="MDR6227206.1"/>
    </source>
</evidence>
<dbReference type="RefSeq" id="WP_309868145.1">
    <property type="nucleotide sequence ID" value="NZ_JAVDQG010000008.1"/>
</dbReference>
<name>A0ABU1IQX7_9BACL</name>
<sequence>MKVKTMVETMDFRHSILERVERDSTGERVVLGIYLCHWMQPDYEEGPEMVRGTLVISGVRKSFVDPAPESLPIQDETIQGVRILHLDGDECTVEWILEREGMGGVSLRRIRLAAREAEWRTGS</sequence>
<evidence type="ECO:0000313" key="2">
    <source>
        <dbReference type="Proteomes" id="UP001185012"/>
    </source>
</evidence>
<proteinExistence type="predicted"/>
<dbReference type="Proteomes" id="UP001185012">
    <property type="component" value="Unassembled WGS sequence"/>
</dbReference>
<gene>
    <name evidence="1" type="ORF">JOE21_003221</name>
</gene>
<reference evidence="1 2" key="1">
    <citation type="submission" date="2023-07" db="EMBL/GenBank/DDBJ databases">
        <title>Genomic Encyclopedia of Type Strains, Phase IV (KMG-IV): sequencing the most valuable type-strain genomes for metagenomic binning, comparative biology and taxonomic classification.</title>
        <authorList>
            <person name="Goeker M."/>
        </authorList>
    </citation>
    <scope>NUCLEOTIDE SEQUENCE [LARGE SCALE GENOMIC DNA]</scope>
    <source>
        <strain evidence="1 2">DSM 45903</strain>
    </source>
</reference>
<dbReference type="EMBL" id="JAVDQG010000008">
    <property type="protein sequence ID" value="MDR6227206.1"/>
    <property type="molecule type" value="Genomic_DNA"/>
</dbReference>
<organism evidence="1 2">
    <name type="scientific">Desmospora profundinema</name>
    <dbReference type="NCBI Taxonomy" id="1571184"/>
    <lineage>
        <taxon>Bacteria</taxon>
        <taxon>Bacillati</taxon>
        <taxon>Bacillota</taxon>
        <taxon>Bacilli</taxon>
        <taxon>Bacillales</taxon>
        <taxon>Thermoactinomycetaceae</taxon>
        <taxon>Desmospora</taxon>
    </lineage>
</organism>
<comment type="caution">
    <text evidence="1">The sequence shown here is derived from an EMBL/GenBank/DDBJ whole genome shotgun (WGS) entry which is preliminary data.</text>
</comment>
<keyword evidence="2" id="KW-1185">Reference proteome</keyword>
<accession>A0ABU1IQX7</accession>
<protein>
    <submittedName>
        <fullName evidence="1">Uncharacterized protein</fullName>
    </submittedName>
</protein>